<dbReference type="eggNOG" id="ENOG502THM0">
    <property type="taxonomic scope" value="Eukaryota"/>
</dbReference>
<evidence type="ECO:0000313" key="1">
    <source>
        <dbReference type="EMBL" id="EFO93879.1"/>
    </source>
</evidence>
<dbReference type="OrthoDB" id="5819215at2759"/>
<dbReference type="EMBL" id="DS268427">
    <property type="protein sequence ID" value="EFO93879.1"/>
    <property type="molecule type" value="Genomic_DNA"/>
</dbReference>
<proteinExistence type="predicted"/>
<evidence type="ECO:0000313" key="2">
    <source>
        <dbReference type="Proteomes" id="UP000008281"/>
    </source>
</evidence>
<name>E3M7R9_CAERE</name>
<dbReference type="RefSeq" id="XP_003107980.2">
    <property type="nucleotide sequence ID" value="XM_003107932.2"/>
</dbReference>
<dbReference type="HOGENOM" id="CLU_1035247_0_0_1"/>
<dbReference type="GeneID" id="9828476"/>
<keyword evidence="2" id="KW-1185">Reference proteome</keyword>
<dbReference type="Proteomes" id="UP000008281">
    <property type="component" value="Unassembled WGS sequence"/>
</dbReference>
<gene>
    <name evidence="1" type="ORF">CRE_12578</name>
</gene>
<protein>
    <submittedName>
        <fullName evidence="1">Uncharacterized protein</fullName>
    </submittedName>
</protein>
<dbReference type="OMA" id="ETCEYIM"/>
<accession>E3M7R9</accession>
<reference evidence="1" key="1">
    <citation type="submission" date="2007-07" db="EMBL/GenBank/DDBJ databases">
        <title>PCAP assembly of the Caenorhabditis remanei genome.</title>
        <authorList>
            <consortium name="The Caenorhabditis remanei Sequencing Consortium"/>
            <person name="Wilson R.K."/>
        </authorList>
    </citation>
    <scope>NUCLEOTIDE SEQUENCE [LARGE SCALE GENOMIC DNA]</scope>
    <source>
        <strain evidence="1">PB4641</strain>
    </source>
</reference>
<dbReference type="CTD" id="9828476"/>
<dbReference type="KEGG" id="crq:GCK72_014077"/>
<dbReference type="FunCoup" id="E3M7R9">
    <property type="interactions" value="546"/>
</dbReference>
<dbReference type="AlphaFoldDB" id="E3M7R9"/>
<sequence>MLSKLAVSLFFCSFAVEGISVSGTEKKKFDPNDCYEPGTIFEENEKNLGFCPCKYGYFGPECFDIFDCVLGELRIENCTREIQNDYDLQWRCAASNVDIVKICTCPDGFRGETCEYIMENTLSTYWKTVSQSQRYFEVIYNKSDSFLKITGSKIGQTIIEYRRLIMFVIFVLILEVAWRYTKRQEEQKEQLELDCQLAEKNKKIHLDNFKNRITYFPLNIHPRSLEEADELPVKKTIEMDSISQFTEISEISEDVVVEENTPKVYRPHLHI</sequence>
<organism evidence="2">
    <name type="scientific">Caenorhabditis remanei</name>
    <name type="common">Caenorhabditis vulgaris</name>
    <dbReference type="NCBI Taxonomy" id="31234"/>
    <lineage>
        <taxon>Eukaryota</taxon>
        <taxon>Metazoa</taxon>
        <taxon>Ecdysozoa</taxon>
        <taxon>Nematoda</taxon>
        <taxon>Chromadorea</taxon>
        <taxon>Rhabditida</taxon>
        <taxon>Rhabditina</taxon>
        <taxon>Rhabditomorpha</taxon>
        <taxon>Rhabditoidea</taxon>
        <taxon>Rhabditidae</taxon>
        <taxon>Peloderinae</taxon>
        <taxon>Caenorhabditis</taxon>
    </lineage>
</organism>